<sequence>MKRKPHIKASSTDRGFALIATISVMVLLMMIVLAIITLSTIEVRSANNDNAMEEARVNARLALMLAIGELQKHTGQDQRSTARADIFDPDMANGSWIGVWHSSKMPDDLSTDIVTRDDDTGSLLDARSGNDTSLFFDNPLTWLVSGEDPIPGEPLSSPVSLRRAVTSASTDSEVPEITVERVPVYGKSGQVTGSYAWYVDDLSLKANISHDNRKERPVGLQEAGGENIAPYFAPHGVGNFHHGDLVSLKKKAIAKLATLGTVGVAVDDNDLPRDLAADYTHYSISLLTDSLNGGLKKDLIAYAKYQASKSNAALPAWGSYGSITKDYNILESNPNLALNKGFHTTYGPKLGLIKSWLNLPVTGSGNSYSVDPVAPVRTGYDLGADAGVGADAGDSDLKAMTGSSILQVPDIKNNTSAAVHPVMTLCENEMHLLYEEDGSGKITVGNPAVDTNVNFYKLHYGFFPKVVLWNPYNVTINAKNYYVQSKYPKVMVCRNVQKIGTSWLISTGPIDSQVDKALVADFGKVLSKRWVVTSDSTSFENPISTPMFKIECPALAPGEYLEFIPQSTVDWNAATRPGDLILAPSSYGVGIYDKCFKVEAGLVSEPSVQTSSFKGTEDKMVRLAVAQTSSVNSIQYAGTPKGKVTFKRTWFLYDGEAPHSDWSDIKNNNDLYQSVLIGEEGYKYVKAPYDTTNLANNKRMFDLNDKDTWLRSMSGVFGYRYIYLDENWDSLNVYGSQFLPIAPVANANVRASWYVPGAVNSRSGNNNDTLGKSRLVPPLMEPSVNHNQNFAKLPRADFNTPSPFTTKGTLLGVDMVLFDLPKPDYGVPSLGMLQHLNYSPFIWHSSYTLGNSYADIRYDREKTSVANSSGMTGNIDLVTQGSSSDQLLYYDLAYELNFNMWDRFFMSSQTKRNTSSNTSMEWNPTLPDLGKWVSPYLLMMKSRESDIAAEEGYHRVAEYLGVPGGFNPNSTSVNAWKSFLSSASTSDYGYNGKGEEKMTVFSRSHPAQGDNLDVGSDTLQDDSYWNGFRELDDDQLTKLAEHIVEEVRARGPFLSVGDFVNRRLDSRETGLSGALQAAIDKSGLNGNDSGESFVDLGLGRSSGGGELDYYDHYYGSNKVHSDIASLANVEYEGLSNFPKSRTRNMAGHLQQGDILQALGPRLSTRGDSFLIRVYGESKNGTQVTRAYAEAVVQRIAEPVDPDWDGIGPEPSSSQVQHGRKFEMISFRWLNVNEL</sequence>
<protein>
    <submittedName>
        <fullName evidence="2">Uncharacterized protein</fullName>
    </submittedName>
</protein>
<dbReference type="RefSeq" id="WP_178931064.1">
    <property type="nucleotide sequence ID" value="NZ_JACBAZ010000001.1"/>
</dbReference>
<feature type="transmembrane region" description="Helical" evidence="1">
    <location>
        <begin position="16"/>
        <end position="38"/>
    </location>
</feature>
<organism evidence="2 3">
    <name type="scientific">Oceaniferula marina</name>
    <dbReference type="NCBI Taxonomy" id="2748318"/>
    <lineage>
        <taxon>Bacteria</taxon>
        <taxon>Pseudomonadati</taxon>
        <taxon>Verrucomicrobiota</taxon>
        <taxon>Verrucomicrobiia</taxon>
        <taxon>Verrucomicrobiales</taxon>
        <taxon>Verrucomicrobiaceae</taxon>
        <taxon>Oceaniferula</taxon>
    </lineage>
</organism>
<keyword evidence="1" id="KW-0472">Membrane</keyword>
<dbReference type="EMBL" id="JACBAZ010000001">
    <property type="protein sequence ID" value="NWK54544.1"/>
    <property type="molecule type" value="Genomic_DNA"/>
</dbReference>
<accession>A0A851GK47</accession>
<reference evidence="2 3" key="1">
    <citation type="submission" date="2020-07" db="EMBL/GenBank/DDBJ databases">
        <title>Roseicoccus Jingziensis gen. nov., sp. nov., isolated from coastal seawater.</title>
        <authorList>
            <person name="Feng X."/>
        </authorList>
    </citation>
    <scope>NUCLEOTIDE SEQUENCE [LARGE SCALE GENOMIC DNA]</scope>
    <source>
        <strain evidence="2 3">N1E253</strain>
    </source>
</reference>
<name>A0A851GK47_9BACT</name>
<dbReference type="Proteomes" id="UP000557872">
    <property type="component" value="Unassembled WGS sequence"/>
</dbReference>
<keyword evidence="1" id="KW-1133">Transmembrane helix</keyword>
<evidence type="ECO:0000313" key="3">
    <source>
        <dbReference type="Proteomes" id="UP000557872"/>
    </source>
</evidence>
<keyword evidence="1" id="KW-0812">Transmembrane</keyword>
<proteinExistence type="predicted"/>
<keyword evidence="3" id="KW-1185">Reference proteome</keyword>
<dbReference type="AlphaFoldDB" id="A0A851GK47"/>
<evidence type="ECO:0000313" key="2">
    <source>
        <dbReference type="EMBL" id="NWK54544.1"/>
    </source>
</evidence>
<evidence type="ECO:0000256" key="1">
    <source>
        <dbReference type="SAM" id="Phobius"/>
    </source>
</evidence>
<gene>
    <name evidence="2" type="ORF">HW115_02905</name>
</gene>
<comment type="caution">
    <text evidence="2">The sequence shown here is derived from an EMBL/GenBank/DDBJ whole genome shotgun (WGS) entry which is preliminary data.</text>
</comment>